<keyword evidence="2" id="KW-1185">Reference proteome</keyword>
<dbReference type="RefSeq" id="WP_070401765.1">
    <property type="nucleotide sequence ID" value="NZ_BJVW01000004.1"/>
</dbReference>
<dbReference type="KEGG" id="kba:A0U89_00855"/>
<dbReference type="EMBL" id="CP014674">
    <property type="protein sequence ID" value="AOX15916.1"/>
    <property type="molecule type" value="Genomic_DNA"/>
</dbReference>
<name>A0A1D8UQM0_9PROT</name>
<dbReference type="OrthoDB" id="7267046at2"/>
<organism evidence="1 2">
    <name type="scientific">Kozakia baliensis</name>
    <dbReference type="NCBI Taxonomy" id="153496"/>
    <lineage>
        <taxon>Bacteria</taxon>
        <taxon>Pseudomonadati</taxon>
        <taxon>Pseudomonadota</taxon>
        <taxon>Alphaproteobacteria</taxon>
        <taxon>Acetobacterales</taxon>
        <taxon>Acetobacteraceae</taxon>
        <taxon>Kozakia</taxon>
    </lineage>
</organism>
<dbReference type="AlphaFoldDB" id="A0A1D8UQM0"/>
<accession>A0A1D8UQM0</accession>
<evidence type="ECO:0000313" key="2">
    <source>
        <dbReference type="Proteomes" id="UP000179145"/>
    </source>
</evidence>
<sequence>MATDILAELALLLVPCWPLLAACLLSLTPTANLRSSAKSFALIGLIISVCLTPFMPGQDGLANGARLLVACVPWLARRGEIGRIGVIVPFLACFCIMLALTAHAVLPIAALLGLAAALLALHEAAGAARARVAWELARIRLAGAILALLGAALTGSSTQPDAARLGDLLLAVGLCLLAGLGPSPQGIPEMGRPAVLDMLLRIGALALMLRLPDRDVTHMVFLLAGLGTLWLAVLARQCGPRLHAALATLCAAQGGAVLPALLFMTGGLAICSGEMTERSARWASSSLPPYPHFTASLLLLSVLLMPHPFVGLAVLAALAIQAARTEMRWPTLLAWRQDAALWLLLALGLSSPLLMLLPWSLAWRPS</sequence>
<proteinExistence type="predicted"/>
<dbReference type="STRING" id="153496.A0U89_00855"/>
<evidence type="ECO:0000313" key="1">
    <source>
        <dbReference type="EMBL" id="AOX15916.1"/>
    </source>
</evidence>
<reference evidence="1 2" key="1">
    <citation type="journal article" date="2016" name="Microb. Cell Fact.">
        <title>Dissection of exopolysaccharide biosynthesis in Kozakia baliensis.</title>
        <authorList>
            <person name="Brandt J.U."/>
            <person name="Jakob F."/>
            <person name="Behr J."/>
            <person name="Geissler A.J."/>
            <person name="Vogel R.F."/>
        </authorList>
    </citation>
    <scope>NUCLEOTIDE SEQUENCE [LARGE SCALE GENOMIC DNA]</scope>
    <source>
        <strain evidence="1 2">DSM 14400</strain>
    </source>
</reference>
<dbReference type="Proteomes" id="UP000179145">
    <property type="component" value="Chromosome"/>
</dbReference>
<gene>
    <name evidence="1" type="ORF">A0U89_00855</name>
</gene>
<protein>
    <submittedName>
        <fullName evidence="1">Uncharacterized protein</fullName>
    </submittedName>
</protein>